<gene>
    <name evidence="2" type="ORF">LOTGIDRAFT_165595</name>
</gene>
<accession>V3ZVT4</accession>
<organism evidence="2 3">
    <name type="scientific">Lottia gigantea</name>
    <name type="common">Giant owl limpet</name>
    <dbReference type="NCBI Taxonomy" id="225164"/>
    <lineage>
        <taxon>Eukaryota</taxon>
        <taxon>Metazoa</taxon>
        <taxon>Spiralia</taxon>
        <taxon>Lophotrochozoa</taxon>
        <taxon>Mollusca</taxon>
        <taxon>Gastropoda</taxon>
        <taxon>Patellogastropoda</taxon>
        <taxon>Lottioidea</taxon>
        <taxon>Lottiidae</taxon>
        <taxon>Lottia</taxon>
    </lineage>
</organism>
<name>V3ZVT4_LOTGI</name>
<dbReference type="Proteomes" id="UP000030746">
    <property type="component" value="Unassembled WGS sequence"/>
</dbReference>
<reference evidence="2 3" key="1">
    <citation type="journal article" date="2013" name="Nature">
        <title>Insights into bilaterian evolution from three spiralian genomes.</title>
        <authorList>
            <person name="Simakov O."/>
            <person name="Marletaz F."/>
            <person name="Cho S.J."/>
            <person name="Edsinger-Gonzales E."/>
            <person name="Havlak P."/>
            <person name="Hellsten U."/>
            <person name="Kuo D.H."/>
            <person name="Larsson T."/>
            <person name="Lv J."/>
            <person name="Arendt D."/>
            <person name="Savage R."/>
            <person name="Osoegawa K."/>
            <person name="de Jong P."/>
            <person name="Grimwood J."/>
            <person name="Chapman J.A."/>
            <person name="Shapiro H."/>
            <person name="Aerts A."/>
            <person name="Otillar R.P."/>
            <person name="Terry A.Y."/>
            <person name="Boore J.L."/>
            <person name="Grigoriev I.V."/>
            <person name="Lindberg D.R."/>
            <person name="Seaver E.C."/>
            <person name="Weisblat D.A."/>
            <person name="Putnam N.H."/>
            <person name="Rokhsar D.S."/>
        </authorList>
    </citation>
    <scope>NUCLEOTIDE SEQUENCE [LARGE SCALE GENOMIC DNA]</scope>
</reference>
<keyword evidence="3" id="KW-1185">Reference proteome</keyword>
<protein>
    <submittedName>
        <fullName evidence="2">Uncharacterized protein</fullName>
    </submittedName>
</protein>
<feature type="compositionally biased region" description="Polar residues" evidence="1">
    <location>
        <begin position="18"/>
        <end position="30"/>
    </location>
</feature>
<feature type="region of interest" description="Disordered" evidence="1">
    <location>
        <begin position="1"/>
        <end position="65"/>
    </location>
</feature>
<evidence type="ECO:0000313" key="2">
    <source>
        <dbReference type="EMBL" id="ESO88467.1"/>
    </source>
</evidence>
<dbReference type="KEGG" id="lgi:LOTGIDRAFT_165595"/>
<evidence type="ECO:0000313" key="3">
    <source>
        <dbReference type="Proteomes" id="UP000030746"/>
    </source>
</evidence>
<dbReference type="RefSeq" id="XP_009060874.1">
    <property type="nucleotide sequence ID" value="XM_009062626.1"/>
</dbReference>
<dbReference type="AlphaFoldDB" id="V3ZVT4"/>
<dbReference type="OrthoDB" id="6142277at2759"/>
<dbReference type="EMBL" id="KB202685">
    <property type="protein sequence ID" value="ESO88467.1"/>
    <property type="molecule type" value="Genomic_DNA"/>
</dbReference>
<dbReference type="CTD" id="20240144"/>
<proteinExistence type="predicted"/>
<dbReference type="GeneID" id="20240144"/>
<dbReference type="HOGENOM" id="CLU_1984091_0_0_1"/>
<evidence type="ECO:0000256" key="1">
    <source>
        <dbReference type="SAM" id="MobiDB-lite"/>
    </source>
</evidence>
<sequence>MKQEKESKNLKKIRPSSAAANLQTHPSFNSGLFDKNINRPSTASFRGPDTGLPLQRPATQAGGPRRAWKFKSYNNAENEIDDSVKHPRRLTIAAVDGVGEDETIIRPGFTTGTVSDQLKSKMNHGW</sequence>